<dbReference type="SUPFAM" id="SSF54695">
    <property type="entry name" value="POZ domain"/>
    <property type="match status" value="1"/>
</dbReference>
<evidence type="ECO:0008006" key="3">
    <source>
        <dbReference type="Google" id="ProtNLM"/>
    </source>
</evidence>
<proteinExistence type="predicted"/>
<name>A0A7R8V4S7_HERIL</name>
<dbReference type="SUPFAM" id="SSF49599">
    <property type="entry name" value="TRAF domain-like"/>
    <property type="match status" value="1"/>
</dbReference>
<gene>
    <name evidence="1" type="ORF">HERILL_LOCUS14456</name>
</gene>
<reference evidence="1 2" key="1">
    <citation type="submission" date="2020-11" db="EMBL/GenBank/DDBJ databases">
        <authorList>
            <person name="Wallbank WR R."/>
            <person name="Pardo Diaz C."/>
            <person name="Kozak K."/>
            <person name="Martin S."/>
            <person name="Jiggins C."/>
            <person name="Moest M."/>
            <person name="Warren A I."/>
            <person name="Generalovic N T."/>
            <person name="Byers J.R.P. K."/>
            <person name="Montejo-Kovacevich G."/>
            <person name="Yen C E."/>
        </authorList>
    </citation>
    <scope>NUCLEOTIDE SEQUENCE [LARGE SCALE GENOMIC DNA]</scope>
</reference>
<dbReference type="EMBL" id="LR899014">
    <property type="protein sequence ID" value="CAD7092067.1"/>
    <property type="molecule type" value="Genomic_DNA"/>
</dbReference>
<protein>
    <recommendedName>
        <fullName evidence="3">BTB domain-containing protein</fullName>
    </recommendedName>
</protein>
<dbReference type="OrthoDB" id="10540223at2759"/>
<dbReference type="AlphaFoldDB" id="A0A7R8V4S7"/>
<sequence>MPRNGWYHAPVRRPNPNPRVTTLVTPNELLFVPIQRPRPLTIEKITQHYNNDGLLAVIMLVKAPAPQTTRIAPYFPFKGELHINEKYSVAVCLYPNGFMPIGEYSGCISMLLGVYSGGDESLFAKFETCILARDGAKTFRRISKDFLLFPSDLFLKVRNIGCSSKYYVDWDRYAHNSKLHVEVKVTIDTKRKPRLNIIEYEPKSTVQRIKDKIYDPEFGNLAFTVGGVKMFAHREILMRNDRVFRELFRTAVLKCGIYNLPDTYPQAFAKRIMSCYLQERIICRQCFLNPEKCICYAGMVFCRRQSN</sequence>
<organism evidence="1 2">
    <name type="scientific">Hermetia illucens</name>
    <name type="common">Black soldier fly</name>
    <dbReference type="NCBI Taxonomy" id="343691"/>
    <lineage>
        <taxon>Eukaryota</taxon>
        <taxon>Metazoa</taxon>
        <taxon>Ecdysozoa</taxon>
        <taxon>Arthropoda</taxon>
        <taxon>Hexapoda</taxon>
        <taxon>Insecta</taxon>
        <taxon>Pterygota</taxon>
        <taxon>Neoptera</taxon>
        <taxon>Endopterygota</taxon>
        <taxon>Diptera</taxon>
        <taxon>Brachycera</taxon>
        <taxon>Stratiomyomorpha</taxon>
        <taxon>Stratiomyidae</taxon>
        <taxon>Hermetiinae</taxon>
        <taxon>Hermetia</taxon>
    </lineage>
</organism>
<dbReference type="InterPro" id="IPR011333">
    <property type="entry name" value="SKP1/BTB/POZ_sf"/>
</dbReference>
<dbReference type="InParanoid" id="A0A7R8V4S7"/>
<dbReference type="Proteomes" id="UP000594454">
    <property type="component" value="Chromosome 6"/>
</dbReference>
<accession>A0A7R8V4S7</accession>
<keyword evidence="2" id="KW-1185">Reference proteome</keyword>
<dbReference type="Gene3D" id="3.30.710.10">
    <property type="entry name" value="Potassium Channel Kv1.1, Chain A"/>
    <property type="match status" value="1"/>
</dbReference>
<evidence type="ECO:0000313" key="2">
    <source>
        <dbReference type="Proteomes" id="UP000594454"/>
    </source>
</evidence>
<evidence type="ECO:0000313" key="1">
    <source>
        <dbReference type="EMBL" id="CAD7092067.1"/>
    </source>
</evidence>